<dbReference type="AlphaFoldDB" id="A0A453PMM4"/>
<dbReference type="EnsemblPlants" id="AET6Gv20784900.1">
    <property type="protein sequence ID" value="AET6Gv20784900.1"/>
    <property type="gene ID" value="AET6Gv20784900"/>
</dbReference>
<accession>A0A453PMM4</accession>
<keyword evidence="3" id="KW-1185">Reference proteome</keyword>
<sequence length="91" mass="9879">ETTSTRATAHAHVPRVAPLAPGSTKTADLSVPLDAAQRCFKFRAGQLLDATRATKQAKTARAGLMQVTIRILDVFQHALLLDGDYMMIVLF</sequence>
<evidence type="ECO:0000256" key="1">
    <source>
        <dbReference type="SAM" id="MobiDB-lite"/>
    </source>
</evidence>
<reference evidence="3" key="1">
    <citation type="journal article" date="2014" name="Science">
        <title>Ancient hybridizations among the ancestral genomes of bread wheat.</title>
        <authorList>
            <consortium name="International Wheat Genome Sequencing Consortium,"/>
            <person name="Marcussen T."/>
            <person name="Sandve S.R."/>
            <person name="Heier L."/>
            <person name="Spannagl M."/>
            <person name="Pfeifer M."/>
            <person name="Jakobsen K.S."/>
            <person name="Wulff B.B."/>
            <person name="Steuernagel B."/>
            <person name="Mayer K.F."/>
            <person name="Olsen O.A."/>
        </authorList>
    </citation>
    <scope>NUCLEOTIDE SEQUENCE [LARGE SCALE GENOMIC DNA]</scope>
    <source>
        <strain evidence="3">cv. AL8/78</strain>
    </source>
</reference>
<proteinExistence type="predicted"/>
<name>A0A453PMM4_AEGTS</name>
<evidence type="ECO:0000313" key="2">
    <source>
        <dbReference type="EnsemblPlants" id="AET6Gv20784900.1"/>
    </source>
</evidence>
<evidence type="ECO:0000313" key="3">
    <source>
        <dbReference type="Proteomes" id="UP000015105"/>
    </source>
</evidence>
<protein>
    <submittedName>
        <fullName evidence="2">Uncharacterized protein</fullName>
    </submittedName>
</protein>
<reference evidence="2" key="5">
    <citation type="journal article" date="2021" name="G3 (Bethesda)">
        <title>Aegilops tauschii genome assembly Aet v5.0 features greater sequence contiguity and improved annotation.</title>
        <authorList>
            <person name="Wang L."/>
            <person name="Zhu T."/>
            <person name="Rodriguez J.C."/>
            <person name="Deal K.R."/>
            <person name="Dubcovsky J."/>
            <person name="McGuire P.E."/>
            <person name="Lux T."/>
            <person name="Spannagl M."/>
            <person name="Mayer K.F.X."/>
            <person name="Baldrich P."/>
            <person name="Meyers B.C."/>
            <person name="Huo N."/>
            <person name="Gu Y.Q."/>
            <person name="Zhou H."/>
            <person name="Devos K.M."/>
            <person name="Bennetzen J.L."/>
            <person name="Unver T."/>
            <person name="Budak H."/>
            <person name="Gulick P.J."/>
            <person name="Galiba G."/>
            <person name="Kalapos B."/>
            <person name="Nelson D.R."/>
            <person name="Li P."/>
            <person name="You F.M."/>
            <person name="Luo M.C."/>
            <person name="Dvorak J."/>
        </authorList>
    </citation>
    <scope>NUCLEOTIDE SEQUENCE [LARGE SCALE GENOMIC DNA]</scope>
    <source>
        <strain evidence="2">cv. AL8/78</strain>
    </source>
</reference>
<dbReference type="Gramene" id="AET6Gv20784900.1">
    <property type="protein sequence ID" value="AET6Gv20784900.1"/>
    <property type="gene ID" value="AET6Gv20784900"/>
</dbReference>
<reference evidence="3" key="2">
    <citation type="journal article" date="2017" name="Nat. Plants">
        <title>The Aegilops tauschii genome reveals multiple impacts of transposons.</title>
        <authorList>
            <person name="Zhao G."/>
            <person name="Zou C."/>
            <person name="Li K."/>
            <person name="Wang K."/>
            <person name="Li T."/>
            <person name="Gao L."/>
            <person name="Zhang X."/>
            <person name="Wang H."/>
            <person name="Yang Z."/>
            <person name="Liu X."/>
            <person name="Jiang W."/>
            <person name="Mao L."/>
            <person name="Kong X."/>
            <person name="Jiao Y."/>
            <person name="Jia J."/>
        </authorList>
    </citation>
    <scope>NUCLEOTIDE SEQUENCE [LARGE SCALE GENOMIC DNA]</scope>
    <source>
        <strain evidence="3">cv. AL8/78</strain>
    </source>
</reference>
<reference evidence="2" key="3">
    <citation type="journal article" date="2017" name="Nature">
        <title>Genome sequence of the progenitor of the wheat D genome Aegilops tauschii.</title>
        <authorList>
            <person name="Luo M.C."/>
            <person name="Gu Y.Q."/>
            <person name="Puiu D."/>
            <person name="Wang H."/>
            <person name="Twardziok S.O."/>
            <person name="Deal K.R."/>
            <person name="Huo N."/>
            <person name="Zhu T."/>
            <person name="Wang L."/>
            <person name="Wang Y."/>
            <person name="McGuire P.E."/>
            <person name="Liu S."/>
            <person name="Long H."/>
            <person name="Ramasamy R.K."/>
            <person name="Rodriguez J.C."/>
            <person name="Van S.L."/>
            <person name="Yuan L."/>
            <person name="Wang Z."/>
            <person name="Xia Z."/>
            <person name="Xiao L."/>
            <person name="Anderson O.D."/>
            <person name="Ouyang S."/>
            <person name="Liang Y."/>
            <person name="Zimin A.V."/>
            <person name="Pertea G."/>
            <person name="Qi P."/>
            <person name="Bennetzen J.L."/>
            <person name="Dai X."/>
            <person name="Dawson M.W."/>
            <person name="Muller H.G."/>
            <person name="Kugler K."/>
            <person name="Rivarola-Duarte L."/>
            <person name="Spannagl M."/>
            <person name="Mayer K.F.X."/>
            <person name="Lu F.H."/>
            <person name="Bevan M.W."/>
            <person name="Leroy P."/>
            <person name="Li P."/>
            <person name="You F.M."/>
            <person name="Sun Q."/>
            <person name="Liu Z."/>
            <person name="Lyons E."/>
            <person name="Wicker T."/>
            <person name="Salzberg S.L."/>
            <person name="Devos K.M."/>
            <person name="Dvorak J."/>
        </authorList>
    </citation>
    <scope>NUCLEOTIDE SEQUENCE [LARGE SCALE GENOMIC DNA]</scope>
    <source>
        <strain evidence="2">cv. AL8/78</strain>
    </source>
</reference>
<feature type="region of interest" description="Disordered" evidence="1">
    <location>
        <begin position="1"/>
        <end position="24"/>
    </location>
</feature>
<organism evidence="2 3">
    <name type="scientific">Aegilops tauschii subsp. strangulata</name>
    <name type="common">Goatgrass</name>
    <dbReference type="NCBI Taxonomy" id="200361"/>
    <lineage>
        <taxon>Eukaryota</taxon>
        <taxon>Viridiplantae</taxon>
        <taxon>Streptophyta</taxon>
        <taxon>Embryophyta</taxon>
        <taxon>Tracheophyta</taxon>
        <taxon>Spermatophyta</taxon>
        <taxon>Magnoliopsida</taxon>
        <taxon>Liliopsida</taxon>
        <taxon>Poales</taxon>
        <taxon>Poaceae</taxon>
        <taxon>BOP clade</taxon>
        <taxon>Pooideae</taxon>
        <taxon>Triticodae</taxon>
        <taxon>Triticeae</taxon>
        <taxon>Triticinae</taxon>
        <taxon>Aegilops</taxon>
    </lineage>
</organism>
<dbReference type="Proteomes" id="UP000015105">
    <property type="component" value="Chromosome 6D"/>
</dbReference>
<reference evidence="2" key="4">
    <citation type="submission" date="2019-03" db="UniProtKB">
        <authorList>
            <consortium name="EnsemblPlants"/>
        </authorList>
    </citation>
    <scope>IDENTIFICATION</scope>
</reference>